<dbReference type="EMBL" id="CP013909">
    <property type="protein sequence ID" value="ALW86686.1"/>
    <property type="molecule type" value="Genomic_DNA"/>
</dbReference>
<evidence type="ECO:0000313" key="2">
    <source>
        <dbReference type="EMBL" id="ALW86686.1"/>
    </source>
</evidence>
<dbReference type="PANTHER" id="PTHR21366:SF14">
    <property type="entry name" value="GLYOXALASE DOMAIN-CONTAINING PROTEIN 5"/>
    <property type="match status" value="1"/>
</dbReference>
<reference evidence="2 3" key="1">
    <citation type="submission" date="2015-12" db="EMBL/GenBank/DDBJ databases">
        <authorList>
            <person name="Shamseldin A."/>
            <person name="Moawad H."/>
            <person name="Abd El-Rahim W.M."/>
            <person name="Sadowsky M.J."/>
        </authorList>
    </citation>
    <scope>NUCLEOTIDE SEQUENCE [LARGE SCALE GENOMIC DNA]</scope>
    <source>
        <strain evidence="2 3">DG5B</strain>
    </source>
</reference>
<dbReference type="InterPro" id="IPR029068">
    <property type="entry name" value="Glyas_Bleomycin-R_OHBP_Dase"/>
</dbReference>
<dbReference type="Pfam" id="PF00903">
    <property type="entry name" value="Glyoxalase"/>
    <property type="match status" value="1"/>
</dbReference>
<dbReference type="PANTHER" id="PTHR21366">
    <property type="entry name" value="GLYOXALASE FAMILY PROTEIN"/>
    <property type="match status" value="1"/>
</dbReference>
<evidence type="ECO:0000259" key="1">
    <source>
        <dbReference type="PROSITE" id="PS51819"/>
    </source>
</evidence>
<dbReference type="OrthoDB" id="192739at2"/>
<dbReference type="InterPro" id="IPR037523">
    <property type="entry name" value="VOC_core"/>
</dbReference>
<keyword evidence="3" id="KW-1185">Reference proteome</keyword>
<accession>A0A0U4CTD8</accession>
<dbReference type="InterPro" id="IPR050383">
    <property type="entry name" value="GlyoxalaseI/FosfomycinResist"/>
</dbReference>
<protein>
    <submittedName>
        <fullName evidence="2">Bleomycin resistance protein</fullName>
    </submittedName>
</protein>
<evidence type="ECO:0000313" key="3">
    <source>
        <dbReference type="Proteomes" id="UP000059542"/>
    </source>
</evidence>
<gene>
    <name evidence="2" type="ORF">AUC43_17320</name>
</gene>
<proteinExistence type="predicted"/>
<dbReference type="AlphaFoldDB" id="A0A0U4CTD8"/>
<feature type="domain" description="VOC" evidence="1">
    <location>
        <begin position="9"/>
        <end position="130"/>
    </location>
</feature>
<dbReference type="STRING" id="1411621.AUC43_17320"/>
<dbReference type="InterPro" id="IPR004360">
    <property type="entry name" value="Glyas_Fos-R_dOase_dom"/>
</dbReference>
<dbReference type="PROSITE" id="PS51819">
    <property type="entry name" value="VOC"/>
    <property type="match status" value="1"/>
</dbReference>
<sequence>MAINPKTTGLAHVALRTTDFARAKAFYHDLLGLPIALDTPEILGFLVGATFIGFKQAQPTHPGGGTFTPFNVGLDHLAIACTDEAELHRVADALQAAGVENTGVKQDTVGPMKYVAFKDPDRIAWEFYMIQG</sequence>
<name>A0A0U4CTD8_9BACT</name>
<organism evidence="2 3">
    <name type="scientific">Hymenobacter sedentarius</name>
    <dbReference type="NCBI Taxonomy" id="1411621"/>
    <lineage>
        <taxon>Bacteria</taxon>
        <taxon>Pseudomonadati</taxon>
        <taxon>Bacteroidota</taxon>
        <taxon>Cytophagia</taxon>
        <taxon>Cytophagales</taxon>
        <taxon>Hymenobacteraceae</taxon>
        <taxon>Hymenobacter</taxon>
    </lineage>
</organism>
<dbReference type="Proteomes" id="UP000059542">
    <property type="component" value="Chromosome"/>
</dbReference>
<dbReference type="RefSeq" id="WP_068196562.1">
    <property type="nucleotide sequence ID" value="NZ_CP013909.1"/>
</dbReference>
<dbReference type="KEGG" id="hyg:AUC43_17320"/>
<dbReference type="CDD" id="cd06587">
    <property type="entry name" value="VOC"/>
    <property type="match status" value="1"/>
</dbReference>
<dbReference type="SUPFAM" id="SSF54593">
    <property type="entry name" value="Glyoxalase/Bleomycin resistance protein/Dihydroxybiphenyl dioxygenase"/>
    <property type="match status" value="1"/>
</dbReference>
<dbReference type="Gene3D" id="3.10.180.10">
    <property type="entry name" value="2,3-Dihydroxybiphenyl 1,2-Dioxygenase, domain 1"/>
    <property type="match status" value="1"/>
</dbReference>